<dbReference type="GO" id="GO:0000049">
    <property type="term" value="F:tRNA binding"/>
    <property type="evidence" value="ECO:0007669"/>
    <property type="project" value="TreeGrafter"/>
</dbReference>
<evidence type="ECO:0000313" key="4">
    <source>
        <dbReference type="EMBL" id="HGT98860.1"/>
    </source>
</evidence>
<protein>
    <submittedName>
        <fullName evidence="4">Fibronectin-binding domain-containing protein</fullName>
    </submittedName>
</protein>
<comment type="caution">
    <text evidence="4">The sequence shown here is derived from an EMBL/GenBank/DDBJ whole genome shotgun (WGS) entry which is preliminary data.</text>
</comment>
<dbReference type="Pfam" id="PF05670">
    <property type="entry name" value="NFACT-R_1"/>
    <property type="match status" value="1"/>
</dbReference>
<dbReference type="AlphaFoldDB" id="A0A7J3MZH9"/>
<dbReference type="GO" id="GO:0043023">
    <property type="term" value="F:ribosomal large subunit binding"/>
    <property type="evidence" value="ECO:0007669"/>
    <property type="project" value="TreeGrafter"/>
</dbReference>
<keyword evidence="1" id="KW-0175">Coiled coil</keyword>
<dbReference type="EMBL" id="DTAU01000044">
    <property type="protein sequence ID" value="HFQ78465.1"/>
    <property type="molecule type" value="Genomic_DNA"/>
</dbReference>
<dbReference type="Gene3D" id="2.30.310.10">
    <property type="entry name" value="ibrinogen binding protein from staphylococcus aureus domain"/>
    <property type="match status" value="1"/>
</dbReference>
<sequence length="662" mass="76811">MDSAYTHRKKLSMSWLDLKLWLKEQGGIVTHSYIDKLYYIPEGPILLMKLYNSGKSLSFWLIVEPSKRVSVSFSDLAPETYPEPPQKIWRSLLKDCYISDLSQITCERIFYINLNCRSTTRKIVVELLPRGSICVLNEDNRILLCNEYKHMKDRELKPGLIYVPPPLQHFCMNLSEIFYKVGRTTNLDVTRILVRESGVPPEIAETISIQCYVKGKKLGELSDSEIQCLATTYKNIIDAIENSYKACIVYDENGVPIGFYPYIPLQFTNHKIEYYSTLNDAINRYYENEFKEILLTVYSHNLKKEIDSMKKTIDRIDYMVQELRKKSVELEKRLKIIEENYDYFEQLHKCILDKIKSNGWNEILLCGSIHDFSPSSGTYRVKQGEIILELDVRKSFIENYNNLRKSLASIYKSINRAEKEKNDILNRLQELYKQIEYKEKRISYRMKKAKEWYESYIWYITSSGFLVIGGKNASQNMKIIRRLVDSDDIVLHADVHGASTVVIKTYGKSVDYDSIKEASLIAACYSKAWKNKLFSVDVFWVKGSQISLSPPSGEYLQKGSYMIYGERNYLRNIELKLAIGIEIVNENLIRILIGPEDVISKRTIAYFVIIPGDDDPQSIANNFIEFLKSKKLDEIAITVNINEVVDKTPGRSKVVKLVVNYK</sequence>
<evidence type="ECO:0000256" key="1">
    <source>
        <dbReference type="SAM" id="Coils"/>
    </source>
</evidence>
<dbReference type="Pfam" id="PF05833">
    <property type="entry name" value="NFACT_N"/>
    <property type="match status" value="1"/>
</dbReference>
<dbReference type="InterPro" id="IPR008532">
    <property type="entry name" value="NFACT_RNA-bd"/>
</dbReference>
<dbReference type="EMBL" id="DTDH01000159">
    <property type="protein sequence ID" value="HGT98860.1"/>
    <property type="molecule type" value="Genomic_DNA"/>
</dbReference>
<dbReference type="PANTHER" id="PTHR15239:SF6">
    <property type="entry name" value="RIBOSOME QUALITY CONTROL COMPLEX SUBUNIT NEMF"/>
    <property type="match status" value="1"/>
</dbReference>
<dbReference type="InterPro" id="IPR051608">
    <property type="entry name" value="RQC_Subunit_NEMF"/>
</dbReference>
<organism evidence="4">
    <name type="scientific">Ignisphaera aggregans</name>
    <dbReference type="NCBI Taxonomy" id="334771"/>
    <lineage>
        <taxon>Archaea</taxon>
        <taxon>Thermoproteota</taxon>
        <taxon>Thermoprotei</taxon>
        <taxon>Desulfurococcales</taxon>
        <taxon>Desulfurococcaceae</taxon>
        <taxon>Ignisphaera</taxon>
    </lineage>
</organism>
<feature type="coiled-coil region" evidence="1">
    <location>
        <begin position="400"/>
        <end position="441"/>
    </location>
</feature>
<evidence type="ECO:0000313" key="3">
    <source>
        <dbReference type="EMBL" id="HFQ78465.1"/>
    </source>
</evidence>
<dbReference type="GO" id="GO:1990112">
    <property type="term" value="C:RQC complex"/>
    <property type="evidence" value="ECO:0007669"/>
    <property type="project" value="TreeGrafter"/>
</dbReference>
<dbReference type="PANTHER" id="PTHR15239">
    <property type="entry name" value="NUCLEAR EXPORT MEDIATOR FACTOR NEMF"/>
    <property type="match status" value="1"/>
</dbReference>
<reference evidence="4" key="1">
    <citation type="journal article" date="2020" name="mSystems">
        <title>Genome- and Community-Level Interaction Insights into Carbon Utilization and Element Cycling Functions of Hydrothermarchaeota in Hydrothermal Sediment.</title>
        <authorList>
            <person name="Zhou Z."/>
            <person name="Liu Y."/>
            <person name="Xu W."/>
            <person name="Pan J."/>
            <person name="Luo Z.H."/>
            <person name="Li M."/>
        </authorList>
    </citation>
    <scope>NUCLEOTIDE SEQUENCE [LARGE SCALE GENOMIC DNA]</scope>
    <source>
        <strain evidence="3">SpSt-629</strain>
        <strain evidence="4">SpSt-688</strain>
    </source>
</reference>
<accession>A0A7J3MZH9</accession>
<name>A0A7J3MZH9_9CREN</name>
<dbReference type="GO" id="GO:0072344">
    <property type="term" value="P:rescue of stalled ribosome"/>
    <property type="evidence" value="ECO:0007669"/>
    <property type="project" value="TreeGrafter"/>
</dbReference>
<dbReference type="NCBIfam" id="NF041120">
    <property type="entry name" value="RqcH_arch"/>
    <property type="match status" value="1"/>
</dbReference>
<proteinExistence type="predicted"/>
<evidence type="ECO:0000259" key="2">
    <source>
        <dbReference type="Pfam" id="PF05670"/>
    </source>
</evidence>
<gene>
    <name evidence="3" type="ORF">ENT99_02015</name>
    <name evidence="4" type="ORF">ENU64_05465</name>
</gene>
<feature type="domain" description="NFACT RNA-binding" evidence="2">
    <location>
        <begin position="456"/>
        <end position="565"/>
    </location>
</feature>